<name>A0A0B7AM84_9EUPU</name>
<reference evidence="2" key="1">
    <citation type="submission" date="2014-12" db="EMBL/GenBank/DDBJ databases">
        <title>Insight into the proteome of Arion vulgaris.</title>
        <authorList>
            <person name="Aradska J."/>
            <person name="Bulat T."/>
            <person name="Smidak R."/>
            <person name="Sarate P."/>
            <person name="Gangsoo J."/>
            <person name="Sialana F."/>
            <person name="Bilban M."/>
            <person name="Lubec G."/>
        </authorList>
    </citation>
    <scope>NUCLEOTIDE SEQUENCE</scope>
    <source>
        <tissue evidence="2">Skin</tissue>
    </source>
</reference>
<dbReference type="EMBL" id="HACG01035289">
    <property type="protein sequence ID" value="CEK82154.1"/>
    <property type="molecule type" value="Transcribed_RNA"/>
</dbReference>
<protein>
    <submittedName>
        <fullName evidence="2">Uncharacterized protein</fullName>
    </submittedName>
</protein>
<dbReference type="AlphaFoldDB" id="A0A0B7AM84"/>
<evidence type="ECO:0000256" key="1">
    <source>
        <dbReference type="SAM" id="MobiDB-lite"/>
    </source>
</evidence>
<organism evidence="2">
    <name type="scientific">Arion vulgaris</name>
    <dbReference type="NCBI Taxonomy" id="1028688"/>
    <lineage>
        <taxon>Eukaryota</taxon>
        <taxon>Metazoa</taxon>
        <taxon>Spiralia</taxon>
        <taxon>Lophotrochozoa</taxon>
        <taxon>Mollusca</taxon>
        <taxon>Gastropoda</taxon>
        <taxon>Heterobranchia</taxon>
        <taxon>Euthyneura</taxon>
        <taxon>Panpulmonata</taxon>
        <taxon>Eupulmonata</taxon>
        <taxon>Stylommatophora</taxon>
        <taxon>Helicina</taxon>
        <taxon>Arionoidea</taxon>
        <taxon>Arionidae</taxon>
        <taxon>Arion</taxon>
    </lineage>
</organism>
<feature type="region of interest" description="Disordered" evidence="1">
    <location>
        <begin position="33"/>
        <end position="52"/>
    </location>
</feature>
<feature type="non-terminal residue" evidence="2">
    <location>
        <position position="1"/>
    </location>
</feature>
<proteinExistence type="predicted"/>
<gene>
    <name evidence="2" type="primary">ORF129896</name>
</gene>
<accession>A0A0B7AM84</accession>
<evidence type="ECO:0000313" key="2">
    <source>
        <dbReference type="EMBL" id="CEK82154.1"/>
    </source>
</evidence>
<sequence length="52" mass="5713">PARHLMMKVEELTSLQFCHMAPFLFVRIRTPPTDSVAQSKNSVAPATTLGVS</sequence>